<keyword evidence="2" id="KW-1185">Reference proteome</keyword>
<protein>
    <submittedName>
        <fullName evidence="1">Branched-subunit amino acid aminotransferase/4-amino-4-deoxychorismate lyase</fullName>
    </submittedName>
</protein>
<keyword evidence="1" id="KW-0456">Lyase</keyword>
<dbReference type="AlphaFoldDB" id="A0A4Q7TYN6"/>
<evidence type="ECO:0000313" key="1">
    <source>
        <dbReference type="EMBL" id="RZT64802.1"/>
    </source>
</evidence>
<sequence>MPALPDDRELLVADSFRVRVRDGRAEARGLAAHLDRFAATAVAAAQPTDPVDAAATAAGARAFSAAALPRIAAYGAGFPRLELWRTATGEVAYDLALRPLPELGDTIELRSAGSFALAQPRRKGPGISRLADLNRALGAEALLLGPAGHAREGATTSLVFWDPAGAGHVIADRERVASVTELLLGRAAQLTPAAATPAELREQEVWAVNALHGIRPVTRLDGVALRAPDTERLRRLRDALDRCWEPLQ</sequence>
<dbReference type="RefSeq" id="WP_130454382.1">
    <property type="nucleotide sequence ID" value="NZ_QYAG01000001.1"/>
</dbReference>
<comment type="caution">
    <text evidence="1">The sequence shown here is derived from an EMBL/GenBank/DDBJ whole genome shotgun (WGS) entry which is preliminary data.</text>
</comment>
<accession>A0A4Q7TYN6</accession>
<dbReference type="GO" id="GO:0016829">
    <property type="term" value="F:lyase activity"/>
    <property type="evidence" value="ECO:0007669"/>
    <property type="project" value="UniProtKB-KW"/>
</dbReference>
<dbReference type="InterPro" id="IPR043132">
    <property type="entry name" value="BCAT-like_C"/>
</dbReference>
<proteinExistence type="predicted"/>
<evidence type="ECO:0000313" key="2">
    <source>
        <dbReference type="Proteomes" id="UP000291832"/>
    </source>
</evidence>
<dbReference type="SUPFAM" id="SSF56752">
    <property type="entry name" value="D-aminoacid aminotransferase-like PLP-dependent enzymes"/>
    <property type="match status" value="1"/>
</dbReference>
<organism evidence="1 2">
    <name type="scientific">Leucobacter luti</name>
    <dbReference type="NCBI Taxonomy" id="340320"/>
    <lineage>
        <taxon>Bacteria</taxon>
        <taxon>Bacillati</taxon>
        <taxon>Actinomycetota</taxon>
        <taxon>Actinomycetes</taxon>
        <taxon>Micrococcales</taxon>
        <taxon>Microbacteriaceae</taxon>
        <taxon>Leucobacter</taxon>
    </lineage>
</organism>
<gene>
    <name evidence="1" type="ORF">EV139_2226</name>
</gene>
<name>A0A4Q7TYN6_9MICO</name>
<dbReference type="EMBL" id="SHKI01000005">
    <property type="protein sequence ID" value="RZT64802.1"/>
    <property type="molecule type" value="Genomic_DNA"/>
</dbReference>
<keyword evidence="1" id="KW-0808">Transferase</keyword>
<dbReference type="OrthoDB" id="4570776at2"/>
<dbReference type="GO" id="GO:0008483">
    <property type="term" value="F:transaminase activity"/>
    <property type="evidence" value="ECO:0007669"/>
    <property type="project" value="UniProtKB-KW"/>
</dbReference>
<dbReference type="Gene3D" id="3.20.10.10">
    <property type="entry name" value="D-amino Acid Aminotransferase, subunit A, domain 2"/>
    <property type="match status" value="1"/>
</dbReference>
<keyword evidence="1" id="KW-0032">Aminotransferase</keyword>
<reference evidence="1 2" key="1">
    <citation type="journal article" date="2015" name="Stand. Genomic Sci.">
        <title>Genomic Encyclopedia of Bacterial and Archaeal Type Strains, Phase III: the genomes of soil and plant-associated and newly described type strains.</title>
        <authorList>
            <person name="Whitman W.B."/>
            <person name="Woyke T."/>
            <person name="Klenk H.P."/>
            <person name="Zhou Y."/>
            <person name="Lilburn T.G."/>
            <person name="Beck B.J."/>
            <person name="De Vos P."/>
            <person name="Vandamme P."/>
            <person name="Eisen J.A."/>
            <person name="Garrity G."/>
            <person name="Hugenholtz P."/>
            <person name="Kyrpides N.C."/>
        </authorList>
    </citation>
    <scope>NUCLEOTIDE SEQUENCE [LARGE SCALE GENOMIC DNA]</scope>
    <source>
        <strain evidence="1 2">RF6</strain>
    </source>
</reference>
<dbReference type="InterPro" id="IPR036038">
    <property type="entry name" value="Aminotransferase-like"/>
</dbReference>
<dbReference type="Proteomes" id="UP000291832">
    <property type="component" value="Unassembled WGS sequence"/>
</dbReference>